<name>A0ABP6KEH1_9ACTN</name>
<keyword evidence="7" id="KW-1185">Reference proteome</keyword>
<protein>
    <submittedName>
        <fullName evidence="6">SDR family oxidoreductase</fullName>
    </submittedName>
</protein>
<accession>A0ABP6KEH1</accession>
<dbReference type="PANTHER" id="PTHR44196">
    <property type="entry name" value="DEHYDROGENASE/REDUCTASE SDR FAMILY MEMBER 7B"/>
    <property type="match status" value="1"/>
</dbReference>
<comment type="similarity">
    <text evidence="1 3">Belongs to the short-chain dehydrogenases/reductases (SDR) family.</text>
</comment>
<dbReference type="EMBL" id="BAAAWD010000007">
    <property type="protein sequence ID" value="GAA3006205.1"/>
    <property type="molecule type" value="Genomic_DNA"/>
</dbReference>
<evidence type="ECO:0000313" key="7">
    <source>
        <dbReference type="Proteomes" id="UP001499930"/>
    </source>
</evidence>
<dbReference type="NCBIfam" id="NF005495">
    <property type="entry name" value="PRK07109.1"/>
    <property type="match status" value="1"/>
</dbReference>
<dbReference type="Gene3D" id="3.40.50.720">
    <property type="entry name" value="NAD(P)-binding Rossmann-like Domain"/>
    <property type="match status" value="1"/>
</dbReference>
<dbReference type="SMART" id="SM00822">
    <property type="entry name" value="PKS_KR"/>
    <property type="match status" value="1"/>
</dbReference>
<dbReference type="Proteomes" id="UP001499930">
    <property type="component" value="Unassembled WGS sequence"/>
</dbReference>
<proteinExistence type="inferred from homology"/>
<dbReference type="InterPro" id="IPR020904">
    <property type="entry name" value="Sc_DH/Rdtase_CS"/>
</dbReference>
<dbReference type="PRINTS" id="PR00080">
    <property type="entry name" value="SDRFAMILY"/>
</dbReference>
<evidence type="ECO:0000256" key="3">
    <source>
        <dbReference type="RuleBase" id="RU000363"/>
    </source>
</evidence>
<dbReference type="SUPFAM" id="SSF51735">
    <property type="entry name" value="NAD(P)-binding Rossmann-fold domains"/>
    <property type="match status" value="1"/>
</dbReference>
<comment type="caution">
    <text evidence="6">The sequence shown here is derived from an EMBL/GenBank/DDBJ whole genome shotgun (WGS) entry which is preliminary data.</text>
</comment>
<gene>
    <name evidence="6" type="ORF">GCM10017559_30060</name>
</gene>
<dbReference type="Pfam" id="PF00106">
    <property type="entry name" value="adh_short"/>
    <property type="match status" value="1"/>
</dbReference>
<evidence type="ECO:0000313" key="6">
    <source>
        <dbReference type="EMBL" id="GAA3006205.1"/>
    </source>
</evidence>
<dbReference type="InterPro" id="IPR002347">
    <property type="entry name" value="SDR_fam"/>
</dbReference>
<dbReference type="NCBIfam" id="NF004792">
    <property type="entry name" value="PRK06139.1"/>
    <property type="match status" value="1"/>
</dbReference>
<dbReference type="PANTHER" id="PTHR44196:SF1">
    <property type="entry name" value="DEHYDROGENASE_REDUCTASE SDR FAMILY MEMBER 7B"/>
    <property type="match status" value="1"/>
</dbReference>
<evidence type="ECO:0000259" key="5">
    <source>
        <dbReference type="SMART" id="SM00822"/>
    </source>
</evidence>
<evidence type="ECO:0000256" key="1">
    <source>
        <dbReference type="ARBA" id="ARBA00006484"/>
    </source>
</evidence>
<evidence type="ECO:0000256" key="2">
    <source>
        <dbReference type="ARBA" id="ARBA00023002"/>
    </source>
</evidence>
<organism evidence="6 7">
    <name type="scientific">Streptosporangium longisporum</name>
    <dbReference type="NCBI Taxonomy" id="46187"/>
    <lineage>
        <taxon>Bacteria</taxon>
        <taxon>Bacillati</taxon>
        <taxon>Actinomycetota</taxon>
        <taxon>Actinomycetes</taxon>
        <taxon>Streptosporangiales</taxon>
        <taxon>Streptosporangiaceae</taxon>
        <taxon>Streptosporangium</taxon>
    </lineage>
</organism>
<dbReference type="PRINTS" id="PR00081">
    <property type="entry name" value="GDHRDH"/>
</dbReference>
<keyword evidence="2" id="KW-0560">Oxidoreductase</keyword>
<feature type="region of interest" description="Disordered" evidence="4">
    <location>
        <begin position="249"/>
        <end position="295"/>
    </location>
</feature>
<feature type="domain" description="Ketoreductase" evidence="5">
    <location>
        <begin position="6"/>
        <end position="183"/>
    </location>
</feature>
<reference evidence="7" key="1">
    <citation type="journal article" date="2019" name="Int. J. Syst. Evol. Microbiol.">
        <title>The Global Catalogue of Microorganisms (GCM) 10K type strain sequencing project: providing services to taxonomists for standard genome sequencing and annotation.</title>
        <authorList>
            <consortium name="The Broad Institute Genomics Platform"/>
            <consortium name="The Broad Institute Genome Sequencing Center for Infectious Disease"/>
            <person name="Wu L."/>
            <person name="Ma J."/>
        </authorList>
    </citation>
    <scope>NUCLEOTIDE SEQUENCE [LARGE SCALE GENOMIC DNA]</scope>
    <source>
        <strain evidence="7">JCM 3106</strain>
    </source>
</reference>
<dbReference type="InterPro" id="IPR057326">
    <property type="entry name" value="KR_dom"/>
</dbReference>
<dbReference type="InterPro" id="IPR036291">
    <property type="entry name" value="NAD(P)-bd_dom_sf"/>
</dbReference>
<evidence type="ECO:0000256" key="4">
    <source>
        <dbReference type="SAM" id="MobiDB-lite"/>
    </source>
</evidence>
<sequence length="324" mass="34347">MKVKDKVVVVTGASSGIGRATALAFAAEGASVVLAARREGVLKEVAEECEATGGRALVVPTDVTDEQAVRELARLAAERFGRIDVWVNCAAVTVFGPFSDVPLEDFRRVMDVNVMGYVHGARAALPYLRAQGAGVLVNVASIVGVVAQPYTHAYTMSKFAVRALGASLRQELALEGAKKIDVCTVMPATIDTPLFEHAANYTGRKPVAMPPVYTPQRVAKAIVKVVRSPRREVVVGPAGRAMVRQAKKAPGRTERAMATQVDRTHLSRRKRAADTHGNLHEPIPGPGAVTGGWHGGRKTAVRRIAVAATLAGAAVGARRLLTTR</sequence>
<dbReference type="RefSeq" id="WP_344894514.1">
    <property type="nucleotide sequence ID" value="NZ_BAAAWD010000007.1"/>
</dbReference>
<dbReference type="PROSITE" id="PS00061">
    <property type="entry name" value="ADH_SHORT"/>
    <property type="match status" value="1"/>
</dbReference>